<name>A0ACC3SIH2_9PEZI</name>
<keyword evidence="2" id="KW-1185">Reference proteome</keyword>
<protein>
    <submittedName>
        <fullName evidence="1">Uncharacterized protein</fullName>
    </submittedName>
</protein>
<accession>A0ACC3SIH2</accession>
<reference evidence="1" key="1">
    <citation type="submission" date="2024-02" db="EMBL/GenBank/DDBJ databases">
        <title>Metagenome Assembled Genome of Zalaria obscura JY119.</title>
        <authorList>
            <person name="Vighnesh L."/>
            <person name="Jagadeeshwari U."/>
            <person name="Venkata Ramana C."/>
            <person name="Sasikala C."/>
        </authorList>
    </citation>
    <scope>NUCLEOTIDE SEQUENCE</scope>
    <source>
        <strain evidence="1">JY119</strain>
    </source>
</reference>
<evidence type="ECO:0000313" key="2">
    <source>
        <dbReference type="Proteomes" id="UP001320706"/>
    </source>
</evidence>
<sequence>MSGPEWEDKVIPAQLAFLSIYNPSLGPTDETFPDQIVFHYSRAAKEAKSHGKGKTEDATARQNRVQEEENEKLRQIGLAQAMVGFARDFSDGEPADSVETEKSRVVIHELEKGWWILASIDLTRLPKTRTSSALQANDSENTENYDYSSREVSPPGLLIQELVTANRTFLLHHGPTISDLFLKLSRDKFCNTLERYWARFCRDWEVLLHGNPAVHAFGGLKLAAGGELGIGVGEEDWGSGEREVLEDLVRQTEGMVDLSVSMFGEAAPTGKHETDSHDIDKTYGLPWLGCGKSPQAHDGVVFGGIGALSRPSLRDISVWVQQIYTYGEYAYGVKDNPHRQRRKRRRPNPRAEHIPEDDEAETKTPLSAAAHTLAQQQGIDPKLLPHDPRPQLHDRVASHDHATGEMSPQVASHPGIPPPIVTATENALDKAITAAADRQKNASPEPAADWKSTLGSSKTWMKYLTLGLSSGKAGASSHERPQAERAESTSSTVNAGSIGKLSPDQRKRDQRDEGTLQYIEPAPDGHELAAQLAHQRLQEEKGHFLIGLKGDLDVFFSDETDDADVDAEDAGERMVLRTVQVELTKQQSYAEEVDDALSRRSSHATLESTRQSARRRLRVLVYVHRPFIFTLLFDERAPVLTMSSFYKSLHRHLAPLHKPLLSSTSVAKVAERIAQSHQSVSERSSSIDTRNPPYEPPKTSPVFDLVFDPLTLTIHTSIPNIPDAGTPAAEGIATTSSGKYSPPPWTRIEALNVHSQILHTLADTKFSPAELERTSKTTRGWWIVWMRLPSSAATVDADADADADADSAGSTRRAGERVENVADCRQAFLVRKASDYVSARGASAGSRVGSGMFGLGSMGMGLGLGRSEEGGSSSGAGWGPGALAGGIGVDARRYVEGLLSLNR</sequence>
<dbReference type="EMBL" id="JAMKPW020000009">
    <property type="protein sequence ID" value="KAK8215114.1"/>
    <property type="molecule type" value="Genomic_DNA"/>
</dbReference>
<dbReference type="Proteomes" id="UP001320706">
    <property type="component" value="Unassembled WGS sequence"/>
</dbReference>
<gene>
    <name evidence="1" type="ORF">M8818_002124</name>
</gene>
<proteinExistence type="predicted"/>
<comment type="caution">
    <text evidence="1">The sequence shown here is derived from an EMBL/GenBank/DDBJ whole genome shotgun (WGS) entry which is preliminary data.</text>
</comment>
<organism evidence="1 2">
    <name type="scientific">Zalaria obscura</name>
    <dbReference type="NCBI Taxonomy" id="2024903"/>
    <lineage>
        <taxon>Eukaryota</taxon>
        <taxon>Fungi</taxon>
        <taxon>Dikarya</taxon>
        <taxon>Ascomycota</taxon>
        <taxon>Pezizomycotina</taxon>
        <taxon>Dothideomycetes</taxon>
        <taxon>Dothideomycetidae</taxon>
        <taxon>Dothideales</taxon>
        <taxon>Zalariaceae</taxon>
        <taxon>Zalaria</taxon>
    </lineage>
</organism>
<evidence type="ECO:0000313" key="1">
    <source>
        <dbReference type="EMBL" id="KAK8215114.1"/>
    </source>
</evidence>